<protein>
    <recommendedName>
        <fullName evidence="1">Integrase catalytic domain-containing protein</fullName>
    </recommendedName>
</protein>
<name>A0A8R7UR11_TRIUA</name>
<dbReference type="PANTHER" id="PTHR37984">
    <property type="entry name" value="PROTEIN CBG26694"/>
    <property type="match status" value="1"/>
</dbReference>
<dbReference type="SUPFAM" id="SSF53098">
    <property type="entry name" value="Ribonuclease H-like"/>
    <property type="match status" value="1"/>
</dbReference>
<proteinExistence type="predicted"/>
<evidence type="ECO:0000259" key="1">
    <source>
        <dbReference type="PROSITE" id="PS50994"/>
    </source>
</evidence>
<reference evidence="2" key="2">
    <citation type="submission" date="2018-03" db="EMBL/GenBank/DDBJ databases">
        <title>The Triticum urartu genome reveals the dynamic nature of wheat genome evolution.</title>
        <authorList>
            <person name="Ling H."/>
            <person name="Ma B."/>
            <person name="Shi X."/>
            <person name="Liu H."/>
            <person name="Dong L."/>
            <person name="Sun H."/>
            <person name="Cao Y."/>
            <person name="Gao Q."/>
            <person name="Zheng S."/>
            <person name="Li Y."/>
            <person name="Yu Y."/>
            <person name="Du H."/>
            <person name="Qi M."/>
            <person name="Li Y."/>
            <person name="Yu H."/>
            <person name="Cui Y."/>
            <person name="Wang N."/>
            <person name="Chen C."/>
            <person name="Wu H."/>
            <person name="Zhao Y."/>
            <person name="Zhang J."/>
            <person name="Li Y."/>
            <person name="Zhou W."/>
            <person name="Zhang B."/>
            <person name="Hu W."/>
            <person name="Eijk M."/>
            <person name="Tang J."/>
            <person name="Witsenboer H."/>
            <person name="Zhao S."/>
            <person name="Li Z."/>
            <person name="Zhang A."/>
            <person name="Wang D."/>
            <person name="Liang C."/>
        </authorList>
    </citation>
    <scope>NUCLEOTIDE SEQUENCE [LARGE SCALE GENOMIC DNA]</scope>
    <source>
        <strain evidence="2">cv. G1812</strain>
    </source>
</reference>
<dbReference type="InterPro" id="IPR036397">
    <property type="entry name" value="RNaseH_sf"/>
</dbReference>
<dbReference type="PROSITE" id="PS50994">
    <property type="entry name" value="INTEGRASE"/>
    <property type="match status" value="1"/>
</dbReference>
<dbReference type="Gene3D" id="3.30.420.10">
    <property type="entry name" value="Ribonuclease H-like superfamily/Ribonuclease H"/>
    <property type="match status" value="1"/>
</dbReference>
<evidence type="ECO:0000313" key="2">
    <source>
        <dbReference type="EnsemblPlants" id="TuG1812G0600000202.01.T01.cds327629"/>
    </source>
</evidence>
<dbReference type="GO" id="GO:0015074">
    <property type="term" value="P:DNA integration"/>
    <property type="evidence" value="ECO:0007669"/>
    <property type="project" value="InterPro"/>
</dbReference>
<dbReference type="Proteomes" id="UP000015106">
    <property type="component" value="Chromosome 6"/>
</dbReference>
<organism evidence="2 3">
    <name type="scientific">Triticum urartu</name>
    <name type="common">Red wild einkorn</name>
    <name type="synonym">Crithodium urartu</name>
    <dbReference type="NCBI Taxonomy" id="4572"/>
    <lineage>
        <taxon>Eukaryota</taxon>
        <taxon>Viridiplantae</taxon>
        <taxon>Streptophyta</taxon>
        <taxon>Embryophyta</taxon>
        <taxon>Tracheophyta</taxon>
        <taxon>Spermatophyta</taxon>
        <taxon>Magnoliopsida</taxon>
        <taxon>Liliopsida</taxon>
        <taxon>Poales</taxon>
        <taxon>Poaceae</taxon>
        <taxon>BOP clade</taxon>
        <taxon>Pooideae</taxon>
        <taxon>Triticodae</taxon>
        <taxon>Triticeae</taxon>
        <taxon>Triticinae</taxon>
        <taxon>Triticum</taxon>
    </lineage>
</organism>
<accession>A0A8R7UR11</accession>
<feature type="domain" description="Integrase catalytic" evidence="1">
    <location>
        <begin position="1"/>
        <end position="80"/>
    </location>
</feature>
<sequence length="94" mass="10834">MWRSLLEAAGTKLSYSTAYHPHTDGQSERVNQCLEMYLRCAVHDQPKKWRQWLPTAEFWYNTTHHSSLNTSPFKALYGQEPNLGGLPTLAIKMP</sequence>
<dbReference type="InterPro" id="IPR050951">
    <property type="entry name" value="Retrovirus_Pol_polyprotein"/>
</dbReference>
<dbReference type="GO" id="GO:0003676">
    <property type="term" value="F:nucleic acid binding"/>
    <property type="evidence" value="ECO:0007669"/>
    <property type="project" value="InterPro"/>
</dbReference>
<reference evidence="3" key="1">
    <citation type="journal article" date="2013" name="Nature">
        <title>Draft genome of the wheat A-genome progenitor Triticum urartu.</title>
        <authorList>
            <person name="Ling H.Q."/>
            <person name="Zhao S."/>
            <person name="Liu D."/>
            <person name="Wang J."/>
            <person name="Sun H."/>
            <person name="Zhang C."/>
            <person name="Fan H."/>
            <person name="Li D."/>
            <person name="Dong L."/>
            <person name="Tao Y."/>
            <person name="Gao C."/>
            <person name="Wu H."/>
            <person name="Li Y."/>
            <person name="Cui Y."/>
            <person name="Guo X."/>
            <person name="Zheng S."/>
            <person name="Wang B."/>
            <person name="Yu K."/>
            <person name="Liang Q."/>
            <person name="Yang W."/>
            <person name="Lou X."/>
            <person name="Chen J."/>
            <person name="Feng M."/>
            <person name="Jian J."/>
            <person name="Zhang X."/>
            <person name="Luo G."/>
            <person name="Jiang Y."/>
            <person name="Liu J."/>
            <person name="Wang Z."/>
            <person name="Sha Y."/>
            <person name="Zhang B."/>
            <person name="Wu H."/>
            <person name="Tang D."/>
            <person name="Shen Q."/>
            <person name="Xue P."/>
            <person name="Zou S."/>
            <person name="Wang X."/>
            <person name="Liu X."/>
            <person name="Wang F."/>
            <person name="Yang Y."/>
            <person name="An X."/>
            <person name="Dong Z."/>
            <person name="Zhang K."/>
            <person name="Zhang X."/>
            <person name="Luo M.C."/>
            <person name="Dvorak J."/>
            <person name="Tong Y."/>
            <person name="Wang J."/>
            <person name="Yang H."/>
            <person name="Li Z."/>
            <person name="Wang D."/>
            <person name="Zhang A."/>
            <person name="Wang J."/>
        </authorList>
    </citation>
    <scope>NUCLEOTIDE SEQUENCE</scope>
    <source>
        <strain evidence="3">cv. G1812</strain>
    </source>
</reference>
<dbReference type="InterPro" id="IPR012337">
    <property type="entry name" value="RNaseH-like_sf"/>
</dbReference>
<dbReference type="PANTHER" id="PTHR37984:SF5">
    <property type="entry name" value="PROTEIN NYNRIN-LIKE"/>
    <property type="match status" value="1"/>
</dbReference>
<reference evidence="2" key="3">
    <citation type="submission" date="2022-06" db="UniProtKB">
        <authorList>
            <consortium name="EnsemblPlants"/>
        </authorList>
    </citation>
    <scope>IDENTIFICATION</scope>
</reference>
<dbReference type="Gramene" id="TuG1812G0600000202.01.T01">
    <property type="protein sequence ID" value="TuG1812G0600000202.01.T01.cds327629"/>
    <property type="gene ID" value="TuG1812G0600000202.01"/>
</dbReference>
<keyword evidence="3" id="KW-1185">Reference proteome</keyword>
<dbReference type="InterPro" id="IPR001584">
    <property type="entry name" value="Integrase_cat-core"/>
</dbReference>
<dbReference type="AlphaFoldDB" id="A0A8R7UR11"/>
<dbReference type="EnsemblPlants" id="TuG1812G0600000202.01.T01">
    <property type="protein sequence ID" value="TuG1812G0600000202.01.T01.cds327629"/>
    <property type="gene ID" value="TuG1812G0600000202.01"/>
</dbReference>
<evidence type="ECO:0000313" key="3">
    <source>
        <dbReference type="Proteomes" id="UP000015106"/>
    </source>
</evidence>